<keyword evidence="1" id="KW-1133">Transmembrane helix</keyword>
<name>A0A024HNZ6_PSEKB</name>
<dbReference type="RefSeq" id="WP_156958092.1">
    <property type="nucleotide sequence ID" value="NZ_HG322950.1"/>
</dbReference>
<dbReference type="Pfam" id="PF18919">
    <property type="entry name" value="DUF5670"/>
    <property type="match status" value="1"/>
</dbReference>
<keyword evidence="1" id="KW-0472">Membrane</keyword>
<dbReference type="PATRIC" id="fig|1301098.3.peg.5456"/>
<dbReference type="EMBL" id="HG322950">
    <property type="protein sequence ID" value="CDF86785.1"/>
    <property type="molecule type" value="Genomic_DNA"/>
</dbReference>
<dbReference type="Proteomes" id="UP000025241">
    <property type="component" value="Chromosome I"/>
</dbReference>
<keyword evidence="1" id="KW-0812">Transmembrane</keyword>
<dbReference type="OrthoDB" id="7027863at2"/>
<proteinExistence type="predicted"/>
<evidence type="ECO:0000313" key="3">
    <source>
        <dbReference type="Proteomes" id="UP000025241"/>
    </source>
</evidence>
<reference evidence="2 3" key="1">
    <citation type="submission" date="2013-03" db="EMBL/GenBank/DDBJ databases">
        <authorList>
            <person name="Linke B."/>
        </authorList>
    </citation>
    <scope>NUCLEOTIDE SEQUENCE [LARGE SCALE GENOMIC DNA]</scope>
    <source>
        <strain evidence="2 3">B13</strain>
    </source>
</reference>
<dbReference type="NCBIfam" id="NF033488">
    <property type="entry name" value="lmo0937_fam_TM"/>
    <property type="match status" value="1"/>
</dbReference>
<feature type="transmembrane region" description="Helical" evidence="1">
    <location>
        <begin position="12"/>
        <end position="40"/>
    </location>
</feature>
<evidence type="ECO:0000256" key="1">
    <source>
        <dbReference type="SAM" id="Phobius"/>
    </source>
</evidence>
<dbReference type="InterPro" id="IPR043727">
    <property type="entry name" value="Lmo0937-like"/>
</dbReference>
<gene>
    <name evidence="2" type="ORF">PKB_5475</name>
</gene>
<protein>
    <submittedName>
        <fullName evidence="2">Hypothetical membrane protein</fullName>
    </submittedName>
</protein>
<reference evidence="2 3" key="2">
    <citation type="submission" date="2014-05" db="EMBL/GenBank/DDBJ databases">
        <title>Genome sequence of the 3-chlorobenzoate degrading bacterium Pseudomonas knackmussii B13 shows multiple evidence for horizontal gene transfer.</title>
        <authorList>
            <person name="Miyazaki R."/>
            <person name="Bertelli C."/>
            <person name="Falquet L."/>
            <person name="Robinson-Rechavi M."/>
            <person name="Gharib W."/>
            <person name="Roy S."/>
            <person name="Van der Meer J.R."/>
        </authorList>
    </citation>
    <scope>NUCLEOTIDE SEQUENCE [LARGE SCALE GENOMIC DNA]</scope>
    <source>
        <strain evidence="2 3">B13</strain>
    </source>
</reference>
<dbReference type="AlphaFoldDB" id="A0A024HNZ6"/>
<sequence>MFEALIITLLTLWAVGLITAFYMGGLIHLLPLLAVGLVVYRFRRSATL</sequence>
<dbReference type="KEGG" id="pkc:PKB_5475"/>
<keyword evidence="3" id="KW-1185">Reference proteome</keyword>
<evidence type="ECO:0000313" key="2">
    <source>
        <dbReference type="EMBL" id="CDF86785.1"/>
    </source>
</evidence>
<dbReference type="HOGENOM" id="CLU_199613_1_3_6"/>
<organism evidence="2 3">
    <name type="scientific">Pseudomonas knackmussii (strain DSM 6978 / CCUG 54928 / LMG 23759 / B13)</name>
    <dbReference type="NCBI Taxonomy" id="1301098"/>
    <lineage>
        <taxon>Bacteria</taxon>
        <taxon>Pseudomonadati</taxon>
        <taxon>Pseudomonadota</taxon>
        <taxon>Gammaproteobacteria</taxon>
        <taxon>Pseudomonadales</taxon>
        <taxon>Pseudomonadaceae</taxon>
        <taxon>Pseudomonas</taxon>
    </lineage>
</organism>
<accession>A0A024HNZ6</accession>